<feature type="chain" id="PRO_5007465645" evidence="1">
    <location>
        <begin position="21"/>
        <end position="258"/>
    </location>
</feature>
<dbReference type="InterPro" id="IPR002901">
    <property type="entry name" value="MGlyc_endo_b_GlcNAc-like_dom"/>
</dbReference>
<accession>A0A135I542</accession>
<dbReference type="Proteomes" id="UP000070529">
    <property type="component" value="Unassembled WGS sequence"/>
</dbReference>
<evidence type="ECO:0000259" key="2">
    <source>
        <dbReference type="SMART" id="SM00047"/>
    </source>
</evidence>
<comment type="caution">
    <text evidence="3">The sequence shown here is derived from an EMBL/GenBank/DDBJ whole genome shotgun (WGS) entry which is preliminary data.</text>
</comment>
<dbReference type="PROSITE" id="PS51257">
    <property type="entry name" value="PROKAR_LIPOPROTEIN"/>
    <property type="match status" value="1"/>
</dbReference>
<dbReference type="OrthoDB" id="9788155at2"/>
<dbReference type="EMBL" id="LNTY01000050">
    <property type="protein sequence ID" value="KXF80579.1"/>
    <property type="molecule type" value="Genomic_DNA"/>
</dbReference>
<feature type="domain" description="Mannosyl-glycoprotein endo-beta-N-acetylglucosamidase-like" evidence="2">
    <location>
        <begin position="104"/>
        <end position="241"/>
    </location>
</feature>
<dbReference type="AlphaFoldDB" id="A0A135I542"/>
<keyword evidence="4" id="KW-1185">Reference proteome</keyword>
<sequence length="258" mass="28629">MKLSFAVLASALLLSACSEAPHTPVTTVNQLQPASPPPEMVQKPDFASYKIVTEKKQAFADYLKPGVNYINGLIENARTRLISLSSTTTLTESDNEFLAKVAELFNLPIPEAGVDKAWYAEALKRVDVIPMDLVLSQAAIESGWGTSRFAREGNNYFGQWCYTEGCGMVPSARSPGKFHEVAVYKDPLQSIRAYFLNVNRNRAYSELRDIRADLRKEHEPVTGTALANGLLSYSERGQAYVNEVQGMISHNQQYWSQG</sequence>
<dbReference type="Gene3D" id="1.10.530.10">
    <property type="match status" value="1"/>
</dbReference>
<dbReference type="InterPro" id="IPR053195">
    <property type="entry name" value="Bax-like"/>
</dbReference>
<dbReference type="GO" id="GO:0004040">
    <property type="term" value="F:amidase activity"/>
    <property type="evidence" value="ECO:0007669"/>
    <property type="project" value="InterPro"/>
</dbReference>
<dbReference type="Pfam" id="PF01832">
    <property type="entry name" value="Glucosaminidase"/>
    <property type="match status" value="1"/>
</dbReference>
<dbReference type="RefSeq" id="WP_067419117.1">
    <property type="nucleotide sequence ID" value="NZ_LNTY01000050.1"/>
</dbReference>
<name>A0A135I542_9GAMM</name>
<reference evidence="3 4" key="1">
    <citation type="submission" date="2015-11" db="EMBL/GenBank/DDBJ databases">
        <title>Genomic Taxonomy of the Vibrionaceae.</title>
        <authorList>
            <person name="Gomez-Gil B."/>
            <person name="Enciso-Ibarra J."/>
        </authorList>
    </citation>
    <scope>NUCLEOTIDE SEQUENCE [LARGE SCALE GENOMIC DNA]</scope>
    <source>
        <strain evidence="3 4">CAIM 912</strain>
    </source>
</reference>
<proteinExistence type="predicted"/>
<evidence type="ECO:0000313" key="4">
    <source>
        <dbReference type="Proteomes" id="UP000070529"/>
    </source>
</evidence>
<dbReference type="PANTHER" id="PTHR40572:SF1">
    <property type="entry name" value="PROTEIN BAX"/>
    <property type="match status" value="1"/>
</dbReference>
<gene>
    <name evidence="3" type="ORF">ATN88_07860</name>
</gene>
<evidence type="ECO:0000256" key="1">
    <source>
        <dbReference type="SAM" id="SignalP"/>
    </source>
</evidence>
<dbReference type="STRING" id="294935.ATN88_07860"/>
<protein>
    <submittedName>
        <fullName evidence="3">Glucosaminidase</fullName>
    </submittedName>
</protein>
<keyword evidence="1" id="KW-0732">Signal</keyword>
<dbReference type="SMART" id="SM00047">
    <property type="entry name" value="LYZ2"/>
    <property type="match status" value="1"/>
</dbReference>
<organism evidence="3 4">
    <name type="scientific">Enterovibrio coralii</name>
    <dbReference type="NCBI Taxonomy" id="294935"/>
    <lineage>
        <taxon>Bacteria</taxon>
        <taxon>Pseudomonadati</taxon>
        <taxon>Pseudomonadota</taxon>
        <taxon>Gammaproteobacteria</taxon>
        <taxon>Vibrionales</taxon>
        <taxon>Vibrionaceae</taxon>
        <taxon>Enterovibrio</taxon>
    </lineage>
</organism>
<feature type="signal peptide" evidence="1">
    <location>
        <begin position="1"/>
        <end position="20"/>
    </location>
</feature>
<evidence type="ECO:0000313" key="3">
    <source>
        <dbReference type="EMBL" id="KXF80579.1"/>
    </source>
</evidence>
<dbReference type="PANTHER" id="PTHR40572">
    <property type="entry name" value="PROTEIN BAX"/>
    <property type="match status" value="1"/>
</dbReference>